<gene>
    <name evidence="3" type="ORF">CEUR00632_LOCUS9705</name>
</gene>
<protein>
    <recommendedName>
        <fullName evidence="2">FAD-dependent protein C-terminal domain-containing protein</fullName>
    </recommendedName>
</protein>
<dbReference type="Gene3D" id="3.50.50.60">
    <property type="entry name" value="FAD/NAD(P)-binding domain"/>
    <property type="match status" value="1"/>
</dbReference>
<evidence type="ECO:0000256" key="1">
    <source>
        <dbReference type="SAM" id="MobiDB-lite"/>
    </source>
</evidence>
<dbReference type="Pfam" id="PF21688">
    <property type="entry name" value="FAD-depend_C"/>
    <property type="match status" value="1"/>
</dbReference>
<feature type="compositionally biased region" description="Polar residues" evidence="1">
    <location>
        <begin position="54"/>
        <end position="67"/>
    </location>
</feature>
<evidence type="ECO:0000259" key="2">
    <source>
        <dbReference type="Pfam" id="PF21688"/>
    </source>
</evidence>
<dbReference type="AlphaFoldDB" id="A0A7R9YUZ6"/>
<proteinExistence type="predicted"/>
<dbReference type="InterPro" id="IPR049516">
    <property type="entry name" value="FAD-depend_C"/>
</dbReference>
<dbReference type="SUPFAM" id="SSF51905">
    <property type="entry name" value="FAD/NAD(P)-binding domain"/>
    <property type="match status" value="1"/>
</dbReference>
<organism evidence="3">
    <name type="scientific">Chlamydomonas euryale</name>
    <dbReference type="NCBI Taxonomy" id="1486919"/>
    <lineage>
        <taxon>Eukaryota</taxon>
        <taxon>Viridiplantae</taxon>
        <taxon>Chlorophyta</taxon>
        <taxon>core chlorophytes</taxon>
        <taxon>Chlorophyceae</taxon>
        <taxon>CS clade</taxon>
        <taxon>Chlamydomonadales</taxon>
        <taxon>Chlamydomonadaceae</taxon>
        <taxon>Chlamydomonas</taxon>
    </lineage>
</organism>
<reference evidence="3" key="1">
    <citation type="submission" date="2021-01" db="EMBL/GenBank/DDBJ databases">
        <authorList>
            <person name="Corre E."/>
            <person name="Pelletier E."/>
            <person name="Niang G."/>
            <person name="Scheremetjew M."/>
            <person name="Finn R."/>
            <person name="Kale V."/>
            <person name="Holt S."/>
            <person name="Cochrane G."/>
            <person name="Meng A."/>
            <person name="Brown T."/>
            <person name="Cohen L."/>
        </authorList>
    </citation>
    <scope>NUCLEOTIDE SEQUENCE</scope>
    <source>
        <strain evidence="3">CCMP219</strain>
    </source>
</reference>
<evidence type="ECO:0000313" key="3">
    <source>
        <dbReference type="EMBL" id="CAD8289666.1"/>
    </source>
</evidence>
<dbReference type="PANTHER" id="PTHR42842:SF3">
    <property type="entry name" value="FAD_NAD(P)-BINDING OXIDOREDUCTASE FAMILY PROTEIN"/>
    <property type="match status" value="1"/>
</dbReference>
<feature type="domain" description="FAD-dependent protein C-terminal" evidence="2">
    <location>
        <begin position="67"/>
        <end position="123"/>
    </location>
</feature>
<accession>A0A7R9YUZ6</accession>
<dbReference type="PANTHER" id="PTHR42842">
    <property type="entry name" value="FAD/NAD(P)-BINDING OXIDOREDUCTASE"/>
    <property type="match status" value="1"/>
</dbReference>
<dbReference type="InterPro" id="IPR028348">
    <property type="entry name" value="FAD-binding_protein"/>
</dbReference>
<sequence>MSPEVSAHQAIRLSGRRRFQPRIGMNQSRILLKELPVAMRLQSRPTHVPPCPSGSPTATTGTMTPSVPLPSSSYRLGVRRADLHTLYPPALDGALRRALAQFDSRLPGFAGPSALLHGVETRTSAPVSIERDKSTLQSASLPGLYPCGEGAGYAGGIMSAAVDGLRVGGAAAAALLGVELQGGADGGGDRLAASLAKY</sequence>
<name>A0A7R9YUZ6_9CHLO</name>
<dbReference type="InterPro" id="IPR036188">
    <property type="entry name" value="FAD/NAD-bd_sf"/>
</dbReference>
<dbReference type="EMBL" id="HBEC01020915">
    <property type="protein sequence ID" value="CAD8289666.1"/>
    <property type="molecule type" value="Transcribed_RNA"/>
</dbReference>
<feature type="region of interest" description="Disordered" evidence="1">
    <location>
        <begin position="44"/>
        <end position="67"/>
    </location>
</feature>